<dbReference type="PRINTS" id="PR00411">
    <property type="entry name" value="PNDRDTASEI"/>
</dbReference>
<evidence type="ECO:0000256" key="1">
    <source>
        <dbReference type="ARBA" id="ARBA00001974"/>
    </source>
</evidence>
<dbReference type="InterPro" id="IPR051820">
    <property type="entry name" value="FAD-binding_MO"/>
</dbReference>
<dbReference type="Pfam" id="PF13450">
    <property type="entry name" value="NAD_binding_8"/>
    <property type="match status" value="1"/>
</dbReference>
<dbReference type="GO" id="GO:0050660">
    <property type="term" value="F:flavin adenine dinucleotide binding"/>
    <property type="evidence" value="ECO:0007669"/>
    <property type="project" value="InterPro"/>
</dbReference>
<keyword evidence="5" id="KW-0521">NADP</keyword>
<reference evidence="9 10" key="1">
    <citation type="submission" date="2018-10" db="EMBL/GenBank/DDBJ databases">
        <title>Robbsia sp. DHC34, isolated from soil.</title>
        <authorList>
            <person name="Gao Z.-H."/>
            <person name="Qiu L.-H."/>
        </authorList>
    </citation>
    <scope>NUCLEOTIDE SEQUENCE [LARGE SCALE GENOMIC DNA]</scope>
    <source>
        <strain evidence="9 10">DHC34</strain>
    </source>
</reference>
<protein>
    <submittedName>
        <fullName evidence="9">NAD(P)/FAD-dependent oxidoreductase</fullName>
    </submittedName>
</protein>
<evidence type="ECO:0000256" key="2">
    <source>
        <dbReference type="ARBA" id="ARBA00010139"/>
    </source>
</evidence>
<dbReference type="EMBL" id="RBZU01000013">
    <property type="protein sequence ID" value="RKP47142.1"/>
    <property type="molecule type" value="Genomic_DNA"/>
</dbReference>
<dbReference type="Pfam" id="PF00743">
    <property type="entry name" value="FMO-like"/>
    <property type="match status" value="1"/>
</dbReference>
<name>A0A494XAM5_9BURK</name>
<keyword evidence="4" id="KW-0274">FAD</keyword>
<dbReference type="SUPFAM" id="SSF51905">
    <property type="entry name" value="FAD/NAD(P)-binding domain"/>
    <property type="match status" value="1"/>
</dbReference>
<evidence type="ECO:0000313" key="9">
    <source>
        <dbReference type="EMBL" id="RKP47142.1"/>
    </source>
</evidence>
<accession>A0A494XAM5</accession>
<dbReference type="PANTHER" id="PTHR43872:SF1">
    <property type="entry name" value="MONOOXYGENASE, PUTATIVE (AFU_ORTHOLOGUE AFUA_8G02570)-RELATED"/>
    <property type="match status" value="1"/>
</dbReference>
<organism evidence="9 10">
    <name type="scientific">Pararobbsia silviterrae</name>
    <dbReference type="NCBI Taxonomy" id="1792498"/>
    <lineage>
        <taxon>Bacteria</taxon>
        <taxon>Pseudomonadati</taxon>
        <taxon>Pseudomonadota</taxon>
        <taxon>Betaproteobacteria</taxon>
        <taxon>Burkholderiales</taxon>
        <taxon>Burkholderiaceae</taxon>
        <taxon>Pararobbsia</taxon>
    </lineage>
</organism>
<dbReference type="InterPro" id="IPR020946">
    <property type="entry name" value="Flavin_mOase-like"/>
</dbReference>
<evidence type="ECO:0000256" key="6">
    <source>
        <dbReference type="ARBA" id="ARBA00023002"/>
    </source>
</evidence>
<evidence type="ECO:0000256" key="7">
    <source>
        <dbReference type="ARBA" id="ARBA00023033"/>
    </source>
</evidence>
<comment type="caution">
    <text evidence="9">The sequence shown here is derived from an EMBL/GenBank/DDBJ whole genome shotgun (WGS) entry which is preliminary data.</text>
</comment>
<sequence length="509" mass="56943">MNIDYDVLIIGAGLSGIGMACHLAKTCPGKRVGIVERRGAIGGTWDLFRYPGIRSDSDMFSFGYAFRPWHELKVLADGASIRRYIAETAREYGVDRWIRFGLKVLDASWSSDLQCWTIRVLNEANNETIALTTRFLVSCTGYYNYDHGYLPAFPGVERFTGPCVHPQHWPENLDYRDKRVVVIGSGATAVTLVPALSNQAAHVTMLQRSPSYIFSVPAYDAISAAMQRLLPVSWVYRIARWRNIHLQRLIYKAAKRWPKRVRAGLLSHVRRQLGDAGHMPHFTPAYNPWDERLCAVPDGDLFKVIRDGKASVVTDHIETFTETGIRLKSGKTIEADIIVTATGLQLQSLGGMDIKIDGRSHRVGHSMTYKSVLMQDVPNMANVFGYTNAPWTLKVDLAAGYICRLLEHMEHHGYTTVTPRAAADDMLDETIMDSLQSGYVKRGRDGLPRQGHALPWRVMHDFVTDSDMLTRHLIEDDALEFTRARAARTSSAMNAGPSSSMDGANDRVA</sequence>
<dbReference type="OrthoDB" id="9766402at2"/>
<keyword evidence="10" id="KW-1185">Reference proteome</keyword>
<dbReference type="GO" id="GO:0050661">
    <property type="term" value="F:NADP binding"/>
    <property type="evidence" value="ECO:0007669"/>
    <property type="project" value="InterPro"/>
</dbReference>
<proteinExistence type="inferred from homology"/>
<feature type="region of interest" description="Disordered" evidence="8">
    <location>
        <begin position="488"/>
        <end position="509"/>
    </location>
</feature>
<dbReference type="AlphaFoldDB" id="A0A494XAM5"/>
<dbReference type="FunFam" id="3.50.50.60:FF:000384">
    <property type="entry name" value="FAD-containing monooxygenase MymA"/>
    <property type="match status" value="1"/>
</dbReference>
<dbReference type="Gene3D" id="3.50.50.60">
    <property type="entry name" value="FAD/NAD(P)-binding domain"/>
    <property type="match status" value="3"/>
</dbReference>
<evidence type="ECO:0000256" key="5">
    <source>
        <dbReference type="ARBA" id="ARBA00022857"/>
    </source>
</evidence>
<evidence type="ECO:0000313" key="10">
    <source>
        <dbReference type="Proteomes" id="UP000270342"/>
    </source>
</evidence>
<keyword evidence="3" id="KW-0285">Flavoprotein</keyword>
<evidence type="ECO:0000256" key="8">
    <source>
        <dbReference type="SAM" id="MobiDB-lite"/>
    </source>
</evidence>
<dbReference type="GO" id="GO:0004499">
    <property type="term" value="F:N,N-dimethylaniline monooxygenase activity"/>
    <property type="evidence" value="ECO:0007669"/>
    <property type="project" value="InterPro"/>
</dbReference>
<dbReference type="FunFam" id="3.50.50.60:FF:000228">
    <property type="entry name" value="FAD-containing monooxygenase EthA"/>
    <property type="match status" value="1"/>
</dbReference>
<dbReference type="PANTHER" id="PTHR43872">
    <property type="entry name" value="MONOOXYGENASE, PUTATIVE (AFU_ORTHOLOGUE AFUA_8G02570)-RELATED"/>
    <property type="match status" value="1"/>
</dbReference>
<evidence type="ECO:0000256" key="3">
    <source>
        <dbReference type="ARBA" id="ARBA00022630"/>
    </source>
</evidence>
<gene>
    <name evidence="9" type="ORF">D7S86_23660</name>
</gene>
<dbReference type="RefSeq" id="WP_121089995.1">
    <property type="nucleotide sequence ID" value="NZ_RBZU01000013.1"/>
</dbReference>
<comment type="similarity">
    <text evidence="2">Belongs to the FAD-binding monooxygenase family.</text>
</comment>
<dbReference type="Proteomes" id="UP000270342">
    <property type="component" value="Unassembled WGS sequence"/>
</dbReference>
<keyword evidence="7" id="KW-0503">Monooxygenase</keyword>
<dbReference type="InterPro" id="IPR036188">
    <property type="entry name" value="FAD/NAD-bd_sf"/>
</dbReference>
<evidence type="ECO:0000256" key="4">
    <source>
        <dbReference type="ARBA" id="ARBA00022827"/>
    </source>
</evidence>
<comment type="cofactor">
    <cofactor evidence="1">
        <name>FAD</name>
        <dbReference type="ChEBI" id="CHEBI:57692"/>
    </cofactor>
</comment>
<keyword evidence="6" id="KW-0560">Oxidoreductase</keyword>